<sequence length="206" mass="23351">MVLLGNSRNLASKYVMIFRDSPRSFYAIQNIEDFASAVHVPVSDISAYTKAIALAESAKIPVLSHRCSHIERETAWSDKLRWRHSSEHVSTAAEDERIYKTDMSHTRIVKRLDFHLHDQFLHGRAPFRNGAGVLRTFYLVDDIFAIRDIEENGRLLRGIVLVQEIEILEIDTVGLKREITCLLGQAVVSSIGDRVLPSSFLLATTF</sequence>
<keyword evidence="2" id="KW-1185">Reference proteome</keyword>
<gene>
    <name evidence="1" type="ORF">K469DRAFT_683665</name>
</gene>
<dbReference type="AlphaFoldDB" id="A0A6A6EEH7"/>
<name>A0A6A6EEH7_9PEZI</name>
<reference evidence="1" key="1">
    <citation type="journal article" date="2020" name="Stud. Mycol.">
        <title>101 Dothideomycetes genomes: a test case for predicting lifestyles and emergence of pathogens.</title>
        <authorList>
            <person name="Haridas S."/>
            <person name="Albert R."/>
            <person name="Binder M."/>
            <person name="Bloem J."/>
            <person name="Labutti K."/>
            <person name="Salamov A."/>
            <person name="Andreopoulos B."/>
            <person name="Baker S."/>
            <person name="Barry K."/>
            <person name="Bills G."/>
            <person name="Bluhm B."/>
            <person name="Cannon C."/>
            <person name="Castanera R."/>
            <person name="Culley D."/>
            <person name="Daum C."/>
            <person name="Ezra D."/>
            <person name="Gonzalez J."/>
            <person name="Henrissat B."/>
            <person name="Kuo A."/>
            <person name="Liang C."/>
            <person name="Lipzen A."/>
            <person name="Lutzoni F."/>
            <person name="Magnuson J."/>
            <person name="Mondo S."/>
            <person name="Nolan M."/>
            <person name="Ohm R."/>
            <person name="Pangilinan J."/>
            <person name="Park H.-J."/>
            <person name="Ramirez L."/>
            <person name="Alfaro M."/>
            <person name="Sun H."/>
            <person name="Tritt A."/>
            <person name="Yoshinaga Y."/>
            <person name="Zwiers L.-H."/>
            <person name="Turgeon B."/>
            <person name="Goodwin S."/>
            <person name="Spatafora J."/>
            <person name="Crous P."/>
            <person name="Grigoriev I."/>
        </authorList>
    </citation>
    <scope>NUCLEOTIDE SEQUENCE</scope>
    <source>
        <strain evidence="1">CBS 207.26</strain>
    </source>
</reference>
<accession>A0A6A6EEH7</accession>
<dbReference type="EMBL" id="ML994621">
    <property type="protein sequence ID" value="KAF2189232.1"/>
    <property type="molecule type" value="Genomic_DNA"/>
</dbReference>
<organism evidence="1 2">
    <name type="scientific">Zopfia rhizophila CBS 207.26</name>
    <dbReference type="NCBI Taxonomy" id="1314779"/>
    <lineage>
        <taxon>Eukaryota</taxon>
        <taxon>Fungi</taxon>
        <taxon>Dikarya</taxon>
        <taxon>Ascomycota</taxon>
        <taxon>Pezizomycotina</taxon>
        <taxon>Dothideomycetes</taxon>
        <taxon>Dothideomycetes incertae sedis</taxon>
        <taxon>Zopfiaceae</taxon>
        <taxon>Zopfia</taxon>
    </lineage>
</organism>
<protein>
    <submittedName>
        <fullName evidence="1">Uncharacterized protein</fullName>
    </submittedName>
</protein>
<proteinExistence type="predicted"/>
<evidence type="ECO:0000313" key="2">
    <source>
        <dbReference type="Proteomes" id="UP000800200"/>
    </source>
</evidence>
<evidence type="ECO:0000313" key="1">
    <source>
        <dbReference type="EMBL" id="KAF2189232.1"/>
    </source>
</evidence>
<dbReference type="Proteomes" id="UP000800200">
    <property type="component" value="Unassembled WGS sequence"/>
</dbReference>